<evidence type="ECO:0000313" key="6">
    <source>
        <dbReference type="RefSeq" id="XP_027196616.1"/>
    </source>
</evidence>
<dbReference type="GO" id="GO:0005524">
    <property type="term" value="F:ATP binding"/>
    <property type="evidence" value="ECO:0007669"/>
    <property type="project" value="UniProtKB-KW"/>
</dbReference>
<evidence type="ECO:0000256" key="4">
    <source>
        <dbReference type="SAM" id="MobiDB-lite"/>
    </source>
</evidence>
<dbReference type="Pfam" id="PF00012">
    <property type="entry name" value="HSP70"/>
    <property type="match status" value="1"/>
</dbReference>
<dbReference type="SUPFAM" id="SSF100934">
    <property type="entry name" value="Heat shock protein 70kD (HSP70), C-terminal subdomain"/>
    <property type="match status" value="1"/>
</dbReference>
<feature type="compositionally biased region" description="Gly residues" evidence="4">
    <location>
        <begin position="98"/>
        <end position="109"/>
    </location>
</feature>
<proteinExistence type="inferred from homology"/>
<organism evidence="5 6">
    <name type="scientific">Dermatophagoides pteronyssinus</name>
    <name type="common">European house dust mite</name>
    <dbReference type="NCBI Taxonomy" id="6956"/>
    <lineage>
        <taxon>Eukaryota</taxon>
        <taxon>Metazoa</taxon>
        <taxon>Ecdysozoa</taxon>
        <taxon>Arthropoda</taxon>
        <taxon>Chelicerata</taxon>
        <taxon>Arachnida</taxon>
        <taxon>Acari</taxon>
        <taxon>Acariformes</taxon>
        <taxon>Sarcoptiformes</taxon>
        <taxon>Astigmata</taxon>
        <taxon>Psoroptidia</taxon>
        <taxon>Analgoidea</taxon>
        <taxon>Pyroglyphidae</taxon>
        <taxon>Dermatophagoidinae</taxon>
        <taxon>Dermatophagoides</taxon>
    </lineage>
</organism>
<dbReference type="KEGG" id="dpte:113791090"/>
<dbReference type="OMA" id="QFACEDE"/>
<evidence type="ECO:0000256" key="2">
    <source>
        <dbReference type="ARBA" id="ARBA00022741"/>
    </source>
</evidence>
<keyword evidence="5" id="KW-1185">Reference proteome</keyword>
<dbReference type="InParanoid" id="A0A6P6XUT5"/>
<keyword evidence="3" id="KW-0067">ATP-binding</keyword>
<evidence type="ECO:0000256" key="1">
    <source>
        <dbReference type="ARBA" id="ARBA00007381"/>
    </source>
</evidence>
<keyword evidence="2" id="KW-0547">Nucleotide-binding</keyword>
<dbReference type="RefSeq" id="XP_027196616.1">
    <property type="nucleotide sequence ID" value="XM_027340815.1"/>
</dbReference>
<protein>
    <submittedName>
        <fullName evidence="6">Endoplasmic reticulum chaperone BiP-like</fullName>
    </submittedName>
</protein>
<dbReference type="Gene3D" id="1.20.1270.10">
    <property type="match status" value="1"/>
</dbReference>
<dbReference type="Proteomes" id="UP000515146">
    <property type="component" value="Unplaced"/>
</dbReference>
<feature type="compositionally biased region" description="Acidic residues" evidence="4">
    <location>
        <begin position="112"/>
        <end position="121"/>
    </location>
</feature>
<dbReference type="AlphaFoldDB" id="A0A6P6XUT5"/>
<evidence type="ECO:0000256" key="3">
    <source>
        <dbReference type="ARBA" id="ARBA00022840"/>
    </source>
</evidence>
<dbReference type="FunFam" id="1.20.1270.10:FF:000008">
    <property type="entry name" value="78 kDa glucose-regulated protein-like protein"/>
    <property type="match status" value="1"/>
</dbReference>
<dbReference type="InterPro" id="IPR029048">
    <property type="entry name" value="HSP70_C_sf"/>
</dbReference>
<dbReference type="OrthoDB" id="6538122at2759"/>
<dbReference type="GO" id="GO:0140662">
    <property type="term" value="F:ATP-dependent protein folding chaperone"/>
    <property type="evidence" value="ECO:0007669"/>
    <property type="project" value="InterPro"/>
</dbReference>
<sequence>MIKEAEKFSDEDKKIKERVEAKNELESYAYSLKNQMGDKEKLGGKLSDDDKSTMEKAIDEAIKWLDSNSEADVEEFKAQKKQLEDIVQPIITKLYASTGGGGAGGGEAGAGTDDEFNKDEL</sequence>
<comment type="similarity">
    <text evidence="1">Belongs to the heat shock protein 70 family.</text>
</comment>
<name>A0A6P6XUT5_DERPT</name>
<reference evidence="6" key="1">
    <citation type="submission" date="2025-08" db="UniProtKB">
        <authorList>
            <consortium name="RefSeq"/>
        </authorList>
    </citation>
    <scope>IDENTIFICATION</scope>
    <source>
        <strain evidence="6">Airmid</strain>
    </source>
</reference>
<feature type="region of interest" description="Disordered" evidence="4">
    <location>
        <begin position="97"/>
        <end position="121"/>
    </location>
</feature>
<evidence type="ECO:0000313" key="5">
    <source>
        <dbReference type="Proteomes" id="UP000515146"/>
    </source>
</evidence>
<dbReference type="InterPro" id="IPR013126">
    <property type="entry name" value="Hsp_70_fam"/>
</dbReference>
<accession>A0A6P6XUT5</accession>
<gene>
    <name evidence="6" type="primary">LOC113791090</name>
</gene>